<evidence type="ECO:0000256" key="1">
    <source>
        <dbReference type="SAM" id="MobiDB-lite"/>
    </source>
</evidence>
<proteinExistence type="predicted"/>
<accession>A0A6A6TYY4</accession>
<evidence type="ECO:0000313" key="3">
    <source>
        <dbReference type="Proteomes" id="UP000799302"/>
    </source>
</evidence>
<dbReference type="PANTHER" id="PTHR33428:SF14">
    <property type="entry name" value="CARBOXYLESTERASE TYPE B DOMAIN-CONTAINING PROTEIN"/>
    <property type="match status" value="1"/>
</dbReference>
<dbReference type="InterPro" id="IPR029058">
    <property type="entry name" value="AB_hydrolase_fold"/>
</dbReference>
<dbReference type="Gene3D" id="3.40.50.1820">
    <property type="entry name" value="alpha/beta hydrolase"/>
    <property type="match status" value="1"/>
</dbReference>
<keyword evidence="3" id="KW-1185">Reference proteome</keyword>
<evidence type="ECO:0000313" key="2">
    <source>
        <dbReference type="EMBL" id="KAF2664636.1"/>
    </source>
</evidence>
<dbReference type="OrthoDB" id="2141514at2759"/>
<gene>
    <name evidence="2" type="ORF">BT63DRAFT_448531</name>
</gene>
<sequence>MPQGKGKGGGPIVSPYQKDTSGGSGPYKAHYTTDPGLPDHTIYAPKEAPKDVSMPLIVWGEGACAAQGTAFVNLLTELASHGYVVLANGAPGTPGSAFPSDRSKTTSPEQLTQSMDWVTSGKDAGKYGTIDKTKVAAAGQSCGGAQAMRVSGDPRIKLTAMFNSGGMGKLGGGKGPAFAAKDLKHPIIYLLGGTGDLAYAGGSAEYKSLPATVPSILFSMDGAGHGGTYGEIHAGKFGKAAVAAFDYILKGDAKAKSSLFPGEGFKADGWDYEFKNWDNFKPS</sequence>
<organism evidence="2 3">
    <name type="scientific">Microthyrium microscopicum</name>
    <dbReference type="NCBI Taxonomy" id="703497"/>
    <lineage>
        <taxon>Eukaryota</taxon>
        <taxon>Fungi</taxon>
        <taxon>Dikarya</taxon>
        <taxon>Ascomycota</taxon>
        <taxon>Pezizomycotina</taxon>
        <taxon>Dothideomycetes</taxon>
        <taxon>Dothideomycetes incertae sedis</taxon>
        <taxon>Microthyriales</taxon>
        <taxon>Microthyriaceae</taxon>
        <taxon>Microthyrium</taxon>
    </lineage>
</organism>
<dbReference type="SUPFAM" id="SSF53474">
    <property type="entry name" value="alpha/beta-Hydrolases"/>
    <property type="match status" value="1"/>
</dbReference>
<reference evidence="2" key="1">
    <citation type="journal article" date="2020" name="Stud. Mycol.">
        <title>101 Dothideomycetes genomes: a test case for predicting lifestyles and emergence of pathogens.</title>
        <authorList>
            <person name="Haridas S."/>
            <person name="Albert R."/>
            <person name="Binder M."/>
            <person name="Bloem J."/>
            <person name="Labutti K."/>
            <person name="Salamov A."/>
            <person name="Andreopoulos B."/>
            <person name="Baker S."/>
            <person name="Barry K."/>
            <person name="Bills G."/>
            <person name="Bluhm B."/>
            <person name="Cannon C."/>
            <person name="Castanera R."/>
            <person name="Culley D."/>
            <person name="Daum C."/>
            <person name="Ezra D."/>
            <person name="Gonzalez J."/>
            <person name="Henrissat B."/>
            <person name="Kuo A."/>
            <person name="Liang C."/>
            <person name="Lipzen A."/>
            <person name="Lutzoni F."/>
            <person name="Magnuson J."/>
            <person name="Mondo S."/>
            <person name="Nolan M."/>
            <person name="Ohm R."/>
            <person name="Pangilinan J."/>
            <person name="Park H.-J."/>
            <person name="Ramirez L."/>
            <person name="Alfaro M."/>
            <person name="Sun H."/>
            <person name="Tritt A."/>
            <person name="Yoshinaga Y."/>
            <person name="Zwiers L.-H."/>
            <person name="Turgeon B."/>
            <person name="Goodwin S."/>
            <person name="Spatafora J."/>
            <person name="Crous P."/>
            <person name="Grigoriev I."/>
        </authorList>
    </citation>
    <scope>NUCLEOTIDE SEQUENCE</scope>
    <source>
        <strain evidence="2">CBS 115976</strain>
    </source>
</reference>
<feature type="region of interest" description="Disordered" evidence="1">
    <location>
        <begin position="1"/>
        <end position="33"/>
    </location>
</feature>
<dbReference type="EMBL" id="MU004242">
    <property type="protein sequence ID" value="KAF2664636.1"/>
    <property type="molecule type" value="Genomic_DNA"/>
</dbReference>
<keyword evidence="2" id="KW-0378">Hydrolase</keyword>
<dbReference type="Proteomes" id="UP000799302">
    <property type="component" value="Unassembled WGS sequence"/>
</dbReference>
<dbReference type="AlphaFoldDB" id="A0A6A6TYY4"/>
<protein>
    <submittedName>
        <fullName evidence="2">Alpha/beta-hydrolase</fullName>
    </submittedName>
</protein>
<dbReference type="GO" id="GO:0016787">
    <property type="term" value="F:hydrolase activity"/>
    <property type="evidence" value="ECO:0007669"/>
    <property type="project" value="UniProtKB-KW"/>
</dbReference>
<feature type="compositionally biased region" description="Gly residues" evidence="1">
    <location>
        <begin position="1"/>
        <end position="11"/>
    </location>
</feature>
<name>A0A6A6TYY4_9PEZI</name>
<dbReference type="PANTHER" id="PTHR33428">
    <property type="entry name" value="CHLOROPHYLLASE-2, CHLOROPLASTIC"/>
    <property type="match status" value="1"/>
</dbReference>